<evidence type="ECO:0000256" key="1">
    <source>
        <dbReference type="ARBA" id="ARBA00004225"/>
    </source>
</evidence>
<dbReference type="PANTHER" id="PTHR11153:SF8">
    <property type="entry name" value="SIDEROFLEXIN-1"/>
    <property type="match status" value="1"/>
</dbReference>
<dbReference type="AlphaFoldDB" id="A0A7I8VPX3"/>
<evidence type="ECO:0000256" key="5">
    <source>
        <dbReference type="ARBA" id="ARBA00022970"/>
    </source>
</evidence>
<evidence type="ECO:0000256" key="9">
    <source>
        <dbReference type="RuleBase" id="RU362000"/>
    </source>
</evidence>
<evidence type="ECO:0000256" key="4">
    <source>
        <dbReference type="ARBA" id="ARBA00022692"/>
    </source>
</evidence>
<gene>
    <name evidence="10" type="ORF">DGYR_LOCUS6700</name>
</gene>
<dbReference type="Pfam" id="PF03820">
    <property type="entry name" value="SFXNs"/>
    <property type="match status" value="1"/>
</dbReference>
<keyword evidence="8 9" id="KW-0472">Membrane</keyword>
<dbReference type="Proteomes" id="UP000549394">
    <property type="component" value="Unassembled WGS sequence"/>
</dbReference>
<dbReference type="EMBL" id="CAJFCJ010000008">
    <property type="protein sequence ID" value="CAD5118304.1"/>
    <property type="molecule type" value="Genomic_DNA"/>
</dbReference>
<protein>
    <recommendedName>
        <fullName evidence="9">Sidoreflexin</fullName>
    </recommendedName>
</protein>
<sequence>MEENNNENRINLDAPRWDQSSFSGRAKHFFSITNPLNLFASHDELEKAKELVKLYKSRKEPPGVTADQVWKAKWLYDSAFHPDTGEKMFLPGRMSAQVPFNMAITGFMLTFYKTAPAVIFWQWSNQTFNAVVNYTNSNKSSGENDSEQMKQLGKSYMIATGSATVTALALNQIIHKFPAILARFVPLVAVAAANCLNIPFMRSQELVKGITVFSKDGEKVGESKKAAKSAISQVVFSRIVMSCPSMILSPLLMARLEKGNLLKKYPRLSAPIQIIFVGFLLSFATPLCCAIFPQKSSMTVSKMEGDIKEKAEKMGLTKVYFNKGL</sequence>
<feature type="transmembrane region" description="Helical" evidence="9">
    <location>
        <begin position="180"/>
        <end position="200"/>
    </location>
</feature>
<dbReference type="GO" id="GO:0140300">
    <property type="term" value="P:serine import into mitochondrion"/>
    <property type="evidence" value="ECO:0007669"/>
    <property type="project" value="TreeGrafter"/>
</dbReference>
<evidence type="ECO:0000256" key="8">
    <source>
        <dbReference type="ARBA" id="ARBA00023136"/>
    </source>
</evidence>
<evidence type="ECO:0000256" key="6">
    <source>
        <dbReference type="ARBA" id="ARBA00022989"/>
    </source>
</evidence>
<comment type="caution">
    <text evidence="10">The sequence shown here is derived from an EMBL/GenBank/DDBJ whole genome shotgun (WGS) entry which is preliminary data.</text>
</comment>
<keyword evidence="4 9" id="KW-0812">Transmembrane</keyword>
<feature type="transmembrane region" description="Helical" evidence="9">
    <location>
        <begin position="272"/>
        <end position="293"/>
    </location>
</feature>
<comment type="subcellular location">
    <subcellularLocation>
        <location evidence="1 9">Mitochondrion membrane</location>
        <topology evidence="1 9">Multi-pass membrane protein</topology>
    </subcellularLocation>
</comment>
<name>A0A7I8VPX3_9ANNE</name>
<organism evidence="10 11">
    <name type="scientific">Dimorphilus gyrociliatus</name>
    <dbReference type="NCBI Taxonomy" id="2664684"/>
    <lineage>
        <taxon>Eukaryota</taxon>
        <taxon>Metazoa</taxon>
        <taxon>Spiralia</taxon>
        <taxon>Lophotrochozoa</taxon>
        <taxon>Annelida</taxon>
        <taxon>Polychaeta</taxon>
        <taxon>Polychaeta incertae sedis</taxon>
        <taxon>Dinophilidae</taxon>
        <taxon>Dimorphilus</taxon>
    </lineage>
</organism>
<reference evidence="10 11" key="1">
    <citation type="submission" date="2020-08" db="EMBL/GenBank/DDBJ databases">
        <authorList>
            <person name="Hejnol A."/>
        </authorList>
    </citation>
    <scope>NUCLEOTIDE SEQUENCE [LARGE SCALE GENOMIC DNA]</scope>
</reference>
<dbReference type="NCBIfam" id="TIGR00798">
    <property type="entry name" value="mtc"/>
    <property type="match status" value="1"/>
</dbReference>
<evidence type="ECO:0000256" key="7">
    <source>
        <dbReference type="ARBA" id="ARBA00023128"/>
    </source>
</evidence>
<evidence type="ECO:0000313" key="10">
    <source>
        <dbReference type="EMBL" id="CAD5118304.1"/>
    </source>
</evidence>
<keyword evidence="6 9" id="KW-1133">Transmembrane helix</keyword>
<proteinExistence type="inferred from homology"/>
<dbReference type="InterPro" id="IPR004686">
    <property type="entry name" value="Mtc"/>
</dbReference>
<evidence type="ECO:0000313" key="11">
    <source>
        <dbReference type="Proteomes" id="UP000549394"/>
    </source>
</evidence>
<evidence type="ECO:0000256" key="2">
    <source>
        <dbReference type="ARBA" id="ARBA00005974"/>
    </source>
</evidence>
<comment type="caution">
    <text evidence="9">Lacks conserved residue(s) required for the propagation of feature annotation.</text>
</comment>
<keyword evidence="11" id="KW-1185">Reference proteome</keyword>
<dbReference type="OrthoDB" id="6608471at2759"/>
<dbReference type="GO" id="GO:0015075">
    <property type="term" value="F:monoatomic ion transmembrane transporter activity"/>
    <property type="evidence" value="ECO:0007669"/>
    <property type="project" value="InterPro"/>
</dbReference>
<dbReference type="GO" id="GO:0005743">
    <property type="term" value="C:mitochondrial inner membrane"/>
    <property type="evidence" value="ECO:0007669"/>
    <property type="project" value="TreeGrafter"/>
</dbReference>
<keyword evidence="5" id="KW-0029">Amino-acid transport</keyword>
<accession>A0A7I8VPX3</accession>
<keyword evidence="7 9" id="KW-0496">Mitochondrion</keyword>
<feature type="transmembrane region" description="Helical" evidence="9">
    <location>
        <begin position="234"/>
        <end position="252"/>
    </location>
</feature>
<evidence type="ECO:0000256" key="3">
    <source>
        <dbReference type="ARBA" id="ARBA00022448"/>
    </source>
</evidence>
<keyword evidence="3" id="KW-0813">Transport</keyword>
<comment type="similarity">
    <text evidence="2 9">Belongs to the sideroflexin family.</text>
</comment>
<dbReference type="PANTHER" id="PTHR11153">
    <property type="entry name" value="SIDEROFLEXIN"/>
    <property type="match status" value="1"/>
</dbReference>